<dbReference type="EMBL" id="CAJVQC010043009">
    <property type="protein sequence ID" value="CAG8776587.1"/>
    <property type="molecule type" value="Genomic_DNA"/>
</dbReference>
<evidence type="ECO:0000313" key="2">
    <source>
        <dbReference type="Proteomes" id="UP000789920"/>
    </source>
</evidence>
<keyword evidence="2" id="KW-1185">Reference proteome</keyword>
<feature type="non-terminal residue" evidence="1">
    <location>
        <position position="1"/>
    </location>
</feature>
<dbReference type="Proteomes" id="UP000789920">
    <property type="component" value="Unassembled WGS sequence"/>
</dbReference>
<protein>
    <submittedName>
        <fullName evidence="1">31900_t:CDS:1</fullName>
    </submittedName>
</protein>
<accession>A0ACA9R4B8</accession>
<name>A0ACA9R4B8_9GLOM</name>
<feature type="non-terminal residue" evidence="1">
    <location>
        <position position="54"/>
    </location>
</feature>
<reference evidence="1" key="1">
    <citation type="submission" date="2021-06" db="EMBL/GenBank/DDBJ databases">
        <authorList>
            <person name="Kallberg Y."/>
            <person name="Tangrot J."/>
            <person name="Rosling A."/>
        </authorList>
    </citation>
    <scope>NUCLEOTIDE SEQUENCE</scope>
    <source>
        <strain evidence="1">MA461A</strain>
    </source>
</reference>
<proteinExistence type="predicted"/>
<organism evidence="1 2">
    <name type="scientific">Racocetra persica</name>
    <dbReference type="NCBI Taxonomy" id="160502"/>
    <lineage>
        <taxon>Eukaryota</taxon>
        <taxon>Fungi</taxon>
        <taxon>Fungi incertae sedis</taxon>
        <taxon>Mucoromycota</taxon>
        <taxon>Glomeromycotina</taxon>
        <taxon>Glomeromycetes</taxon>
        <taxon>Diversisporales</taxon>
        <taxon>Gigasporaceae</taxon>
        <taxon>Racocetra</taxon>
    </lineage>
</organism>
<sequence length="54" mass="6280">VNRNDTSLKPFFQTFPCVYTLDDFADLLEPLKVLKNPKDGMIMYEFLTPLVDLL</sequence>
<evidence type="ECO:0000313" key="1">
    <source>
        <dbReference type="EMBL" id="CAG8776587.1"/>
    </source>
</evidence>
<gene>
    <name evidence="1" type="ORF">RPERSI_LOCUS17027</name>
</gene>
<comment type="caution">
    <text evidence="1">The sequence shown here is derived from an EMBL/GenBank/DDBJ whole genome shotgun (WGS) entry which is preliminary data.</text>
</comment>